<dbReference type="Gene3D" id="2.160.20.10">
    <property type="entry name" value="Single-stranded right-handed beta-helix, Pectin lyase-like"/>
    <property type="match status" value="1"/>
</dbReference>
<protein>
    <recommendedName>
        <fullName evidence="3">pectinesterase</fullName>
        <ecNumber evidence="3">3.1.1.11</ecNumber>
    </recommendedName>
    <alternativeName>
        <fullName evidence="6">Pectin methylesterase A</fullName>
    </alternativeName>
</protein>
<evidence type="ECO:0000256" key="7">
    <source>
        <dbReference type="SAM" id="SignalP"/>
    </source>
</evidence>
<dbReference type="Pfam" id="PF01095">
    <property type="entry name" value="Pectinesterase"/>
    <property type="match status" value="1"/>
</dbReference>
<evidence type="ECO:0000259" key="8">
    <source>
        <dbReference type="Pfam" id="PF01095"/>
    </source>
</evidence>
<comment type="pathway">
    <text evidence="1">Glycan metabolism; pectin degradation; 2-dehydro-3-deoxy-D-gluconate from pectin: step 1/5.</text>
</comment>
<dbReference type="InterPro" id="IPR011050">
    <property type="entry name" value="Pectin_lyase_fold/virulence"/>
</dbReference>
<keyword evidence="4" id="KW-0378">Hydrolase</keyword>
<gene>
    <name evidence="9" type="ORF">L207DRAFT_585079</name>
</gene>
<name>A0A2J6RI29_HYAVF</name>
<evidence type="ECO:0000256" key="6">
    <source>
        <dbReference type="ARBA" id="ARBA00042203"/>
    </source>
</evidence>
<organism evidence="9 10">
    <name type="scientific">Hyaloscypha variabilis (strain UAMH 11265 / GT02V1 / F)</name>
    <name type="common">Meliniomyces variabilis</name>
    <dbReference type="NCBI Taxonomy" id="1149755"/>
    <lineage>
        <taxon>Eukaryota</taxon>
        <taxon>Fungi</taxon>
        <taxon>Dikarya</taxon>
        <taxon>Ascomycota</taxon>
        <taxon>Pezizomycotina</taxon>
        <taxon>Leotiomycetes</taxon>
        <taxon>Helotiales</taxon>
        <taxon>Hyaloscyphaceae</taxon>
        <taxon>Hyaloscypha</taxon>
        <taxon>Hyaloscypha variabilis</taxon>
    </lineage>
</organism>
<dbReference type="InterPro" id="IPR012334">
    <property type="entry name" value="Pectin_lyas_fold"/>
</dbReference>
<proteinExistence type="inferred from homology"/>
<dbReference type="Proteomes" id="UP000235786">
    <property type="component" value="Unassembled WGS sequence"/>
</dbReference>
<dbReference type="PANTHER" id="PTHR31321:SF57">
    <property type="entry name" value="PECTINESTERASE 53-RELATED"/>
    <property type="match status" value="1"/>
</dbReference>
<dbReference type="GO" id="GO:0045490">
    <property type="term" value="P:pectin catabolic process"/>
    <property type="evidence" value="ECO:0007669"/>
    <property type="project" value="UniProtKB-UniPathway"/>
</dbReference>
<feature type="domain" description="Pectinesterase catalytic" evidence="8">
    <location>
        <begin position="32"/>
        <end position="283"/>
    </location>
</feature>
<evidence type="ECO:0000256" key="4">
    <source>
        <dbReference type="ARBA" id="ARBA00022801"/>
    </source>
</evidence>
<evidence type="ECO:0000256" key="2">
    <source>
        <dbReference type="ARBA" id="ARBA00008891"/>
    </source>
</evidence>
<keyword evidence="7" id="KW-0732">Signal</keyword>
<dbReference type="OrthoDB" id="2019149at2759"/>
<keyword evidence="10" id="KW-1185">Reference proteome</keyword>
<evidence type="ECO:0000313" key="10">
    <source>
        <dbReference type="Proteomes" id="UP000235786"/>
    </source>
</evidence>
<dbReference type="InterPro" id="IPR000070">
    <property type="entry name" value="Pectinesterase_cat"/>
</dbReference>
<dbReference type="EMBL" id="KZ613948">
    <property type="protein sequence ID" value="PMD38173.1"/>
    <property type="molecule type" value="Genomic_DNA"/>
</dbReference>
<evidence type="ECO:0000256" key="5">
    <source>
        <dbReference type="ARBA" id="ARBA00023085"/>
    </source>
</evidence>
<keyword evidence="5" id="KW-0063">Aspartyl esterase</keyword>
<dbReference type="GO" id="GO:0030599">
    <property type="term" value="F:pectinesterase activity"/>
    <property type="evidence" value="ECO:0007669"/>
    <property type="project" value="UniProtKB-EC"/>
</dbReference>
<dbReference type="SUPFAM" id="SSF51126">
    <property type="entry name" value="Pectin lyase-like"/>
    <property type="match status" value="1"/>
</dbReference>
<dbReference type="PANTHER" id="PTHR31321">
    <property type="entry name" value="ACYL-COA THIOESTER HYDROLASE YBHC-RELATED"/>
    <property type="match status" value="1"/>
</dbReference>
<dbReference type="AlphaFoldDB" id="A0A2J6RI29"/>
<comment type="similarity">
    <text evidence="2">Belongs to the pectinesterase family.</text>
</comment>
<feature type="chain" id="PRO_5014407925" description="pectinesterase" evidence="7">
    <location>
        <begin position="19"/>
        <end position="313"/>
    </location>
</feature>
<dbReference type="UniPathway" id="UPA00545">
    <property type="reaction ID" value="UER00823"/>
</dbReference>
<dbReference type="EC" id="3.1.1.11" evidence="3"/>
<sequence length="313" mass="33854">MWISIIFFSFQFLKLLDAADLHVGVDKLYPTLTEAYNSANPGDIIYVFPGIYTEQLVIAKDNLTFRGSTFPSLNPSENNATLTHAASADDGSNDDSATLLVTASNFRLYNLNVENTFGQDVHAVAMSSTGSNNGFYACSFTSWQNTVYTHKGSEFFSRCYIEGAVDFIMGITGQAWFQGCTLGALKDKGWITAQGRTSSDSQGFFVFDKAKITIGTGAASATTAYLGRSWGDYARVIFQNSDLGNVITAAGWNTMSDDQVTTNVLFAEYANKNGAGTRVSWAKKLISAESISSILGAAYTSWVDSGYLNLSAL</sequence>
<evidence type="ECO:0000256" key="1">
    <source>
        <dbReference type="ARBA" id="ARBA00005184"/>
    </source>
</evidence>
<feature type="signal peptide" evidence="7">
    <location>
        <begin position="1"/>
        <end position="18"/>
    </location>
</feature>
<evidence type="ECO:0000313" key="9">
    <source>
        <dbReference type="EMBL" id="PMD38173.1"/>
    </source>
</evidence>
<reference evidence="9 10" key="1">
    <citation type="submission" date="2016-04" db="EMBL/GenBank/DDBJ databases">
        <title>A degradative enzymes factory behind the ericoid mycorrhizal symbiosis.</title>
        <authorList>
            <consortium name="DOE Joint Genome Institute"/>
            <person name="Martino E."/>
            <person name="Morin E."/>
            <person name="Grelet G."/>
            <person name="Kuo A."/>
            <person name="Kohler A."/>
            <person name="Daghino S."/>
            <person name="Barry K."/>
            <person name="Choi C."/>
            <person name="Cichocki N."/>
            <person name="Clum A."/>
            <person name="Copeland A."/>
            <person name="Hainaut M."/>
            <person name="Haridas S."/>
            <person name="Labutti K."/>
            <person name="Lindquist E."/>
            <person name="Lipzen A."/>
            <person name="Khouja H.-R."/>
            <person name="Murat C."/>
            <person name="Ohm R."/>
            <person name="Olson A."/>
            <person name="Spatafora J."/>
            <person name="Veneault-Fourrey C."/>
            <person name="Henrissat B."/>
            <person name="Grigoriev I."/>
            <person name="Martin F."/>
            <person name="Perotto S."/>
        </authorList>
    </citation>
    <scope>NUCLEOTIDE SEQUENCE [LARGE SCALE GENOMIC DNA]</scope>
    <source>
        <strain evidence="9 10">F</strain>
    </source>
</reference>
<accession>A0A2J6RI29</accession>
<dbReference type="GO" id="GO:0042545">
    <property type="term" value="P:cell wall modification"/>
    <property type="evidence" value="ECO:0007669"/>
    <property type="project" value="InterPro"/>
</dbReference>
<evidence type="ECO:0000256" key="3">
    <source>
        <dbReference type="ARBA" id="ARBA00013229"/>
    </source>
</evidence>
<dbReference type="STRING" id="1149755.A0A2J6RI29"/>